<reference evidence="1" key="2">
    <citation type="journal article" date="2015" name="Data Brief">
        <title>Shoot transcriptome of the giant reed, Arundo donax.</title>
        <authorList>
            <person name="Barrero R.A."/>
            <person name="Guerrero F.D."/>
            <person name="Moolhuijzen P."/>
            <person name="Goolsby J.A."/>
            <person name="Tidwell J."/>
            <person name="Bellgard S.E."/>
            <person name="Bellgard M.I."/>
        </authorList>
    </citation>
    <scope>NUCLEOTIDE SEQUENCE</scope>
    <source>
        <tissue evidence="1">Shoot tissue taken approximately 20 cm above the soil surface</tissue>
    </source>
</reference>
<dbReference type="EMBL" id="GBRH01188136">
    <property type="protein sequence ID" value="JAE09760.1"/>
    <property type="molecule type" value="Transcribed_RNA"/>
</dbReference>
<reference evidence="1" key="1">
    <citation type="submission" date="2014-09" db="EMBL/GenBank/DDBJ databases">
        <authorList>
            <person name="Magalhaes I.L.F."/>
            <person name="Oliveira U."/>
            <person name="Santos F.R."/>
            <person name="Vidigal T.H.D.A."/>
            <person name="Brescovit A.D."/>
            <person name="Santos A.J."/>
        </authorList>
    </citation>
    <scope>NUCLEOTIDE SEQUENCE</scope>
    <source>
        <tissue evidence="1">Shoot tissue taken approximately 20 cm above the soil surface</tissue>
    </source>
</reference>
<dbReference type="AlphaFoldDB" id="A0A0A9F9Q1"/>
<sequence>MNHECVLFYSSKCLSCLCVFSGTPIRCISAAECKV</sequence>
<accession>A0A0A9F9Q1</accession>
<organism evidence="1">
    <name type="scientific">Arundo donax</name>
    <name type="common">Giant reed</name>
    <name type="synonym">Donax arundinaceus</name>
    <dbReference type="NCBI Taxonomy" id="35708"/>
    <lineage>
        <taxon>Eukaryota</taxon>
        <taxon>Viridiplantae</taxon>
        <taxon>Streptophyta</taxon>
        <taxon>Embryophyta</taxon>
        <taxon>Tracheophyta</taxon>
        <taxon>Spermatophyta</taxon>
        <taxon>Magnoliopsida</taxon>
        <taxon>Liliopsida</taxon>
        <taxon>Poales</taxon>
        <taxon>Poaceae</taxon>
        <taxon>PACMAD clade</taxon>
        <taxon>Arundinoideae</taxon>
        <taxon>Arundineae</taxon>
        <taxon>Arundo</taxon>
    </lineage>
</organism>
<proteinExistence type="predicted"/>
<evidence type="ECO:0000313" key="1">
    <source>
        <dbReference type="EMBL" id="JAE09760.1"/>
    </source>
</evidence>
<name>A0A0A9F9Q1_ARUDO</name>
<protein>
    <submittedName>
        <fullName evidence="1">Uncharacterized protein</fullName>
    </submittedName>
</protein>